<dbReference type="InterPro" id="IPR027417">
    <property type="entry name" value="P-loop_NTPase"/>
</dbReference>
<evidence type="ECO:0000256" key="6">
    <source>
        <dbReference type="RuleBase" id="RU003651"/>
    </source>
</evidence>
<reference evidence="9 10" key="1">
    <citation type="submission" date="2018-10" db="EMBL/GenBank/DDBJ databases">
        <title>A high-quality apple genome assembly.</title>
        <authorList>
            <person name="Hu J."/>
        </authorList>
    </citation>
    <scope>NUCLEOTIDE SEQUENCE [LARGE SCALE GENOMIC DNA]</scope>
    <source>
        <strain evidence="10">cv. HFTH1</strain>
        <tissue evidence="9">Young leaf</tissue>
    </source>
</reference>
<comment type="catalytic activity">
    <reaction evidence="5">
        <text>ATP + H2O = ADP + phosphate + H(+)</text>
        <dbReference type="Rhea" id="RHEA:13065"/>
        <dbReference type="ChEBI" id="CHEBI:15377"/>
        <dbReference type="ChEBI" id="CHEBI:15378"/>
        <dbReference type="ChEBI" id="CHEBI:30616"/>
        <dbReference type="ChEBI" id="CHEBI:43474"/>
        <dbReference type="ChEBI" id="CHEBI:456216"/>
    </reaction>
</comment>
<dbReference type="CDD" id="cd19510">
    <property type="entry name" value="RecA-like_BCS1"/>
    <property type="match status" value="1"/>
</dbReference>
<dbReference type="EMBL" id="RDQH01000328">
    <property type="protein sequence ID" value="RXI07380.1"/>
    <property type="molecule type" value="Genomic_DNA"/>
</dbReference>
<evidence type="ECO:0000256" key="1">
    <source>
        <dbReference type="ARBA" id="ARBA00001946"/>
    </source>
</evidence>
<feature type="domain" description="AAA+ ATPase" evidence="8">
    <location>
        <begin position="291"/>
        <end position="433"/>
    </location>
</feature>
<protein>
    <recommendedName>
        <fullName evidence="8">AAA+ ATPase domain-containing protein</fullName>
    </recommendedName>
</protein>
<dbReference type="GO" id="GO:0016887">
    <property type="term" value="F:ATP hydrolysis activity"/>
    <property type="evidence" value="ECO:0007669"/>
    <property type="project" value="InterPro"/>
</dbReference>
<name>A0A498KGC1_MALDO</name>
<feature type="region of interest" description="Disordered" evidence="7">
    <location>
        <begin position="504"/>
        <end position="544"/>
    </location>
</feature>
<comment type="caution">
    <text evidence="9">The sequence shown here is derived from an EMBL/GenBank/DDBJ whole genome shotgun (WGS) entry which is preliminary data.</text>
</comment>
<accession>A0A498KGC1</accession>
<dbReference type="InterPro" id="IPR050747">
    <property type="entry name" value="Mitochondrial_chaperone_BCS1"/>
</dbReference>
<dbReference type="GO" id="GO:0005524">
    <property type="term" value="F:ATP binding"/>
    <property type="evidence" value="ECO:0007669"/>
    <property type="project" value="UniProtKB-KW"/>
</dbReference>
<keyword evidence="4" id="KW-0460">Magnesium</keyword>
<proteinExistence type="inferred from homology"/>
<evidence type="ECO:0000256" key="5">
    <source>
        <dbReference type="ARBA" id="ARBA00049360"/>
    </source>
</evidence>
<dbReference type="Gene3D" id="3.40.50.300">
    <property type="entry name" value="P-loop containing nucleotide triphosphate hydrolases"/>
    <property type="match status" value="1"/>
</dbReference>
<organism evidence="9 10">
    <name type="scientific">Malus domestica</name>
    <name type="common">Apple</name>
    <name type="synonym">Pyrus malus</name>
    <dbReference type="NCBI Taxonomy" id="3750"/>
    <lineage>
        <taxon>Eukaryota</taxon>
        <taxon>Viridiplantae</taxon>
        <taxon>Streptophyta</taxon>
        <taxon>Embryophyta</taxon>
        <taxon>Tracheophyta</taxon>
        <taxon>Spermatophyta</taxon>
        <taxon>Magnoliopsida</taxon>
        <taxon>eudicotyledons</taxon>
        <taxon>Gunneridae</taxon>
        <taxon>Pentapetalae</taxon>
        <taxon>rosids</taxon>
        <taxon>fabids</taxon>
        <taxon>Rosales</taxon>
        <taxon>Rosaceae</taxon>
        <taxon>Amygdaloideae</taxon>
        <taxon>Maleae</taxon>
        <taxon>Malus</taxon>
    </lineage>
</organism>
<sequence length="567" mass="64791">SRPHQLNSHYFSLEHFLYIEIATFEINILNRLHIINQNQTFSSHSRMASSSSSAETKLATAKTILSTAASLAATAMVVRSIAQDLLPHEIQYYFFSGIRNFFSRFSSQLTMVIEEFDGLVNNQIYEAAEIYLGGKVSPWTRRLKVSKAEKENNFTITMESNQEIVDNFSGVKFTWNFHNPRDLNSTLRSEVRSFELSFHKKQRDLVLNSYLPHIVKESKSMKQEKKTLKIFTLQSDHMYYNPGDTWTSTNLDHPATFDTLALDSEIKNFILQDLQRFTRRKDYYRKVGKAWKRGYLLYGPPGTGKSSLIAAMANYMNFDIYDLELTALMSNSELRRLLIAMANRSILVVEDIDCTIELQDRMAEGRLNRASDPRGSQEKQVTLSGLLNFIDGLWSSCGDERIIVFTTNHKNKLDPALVRPGRMDVHVHMSYCTPCGFRLLVSNYLGIKEHILLSEIEEQIEAVQVTPAEVAEQLIKSDEPGVALQGLIEFFKVKKKENEEAAEAKRKQELEAKEKESRVSQEAKSEMKGRKADNDEDINKKGTQVPILRNQVYEAAESNLCTKISSI</sequence>
<keyword evidence="6" id="KW-0067">ATP-binding</keyword>
<evidence type="ECO:0000259" key="8">
    <source>
        <dbReference type="SMART" id="SM00382"/>
    </source>
</evidence>
<dbReference type="InterPro" id="IPR058017">
    <property type="entry name" value="At3g28540-like_C"/>
</dbReference>
<dbReference type="Gene3D" id="6.10.280.40">
    <property type="match status" value="1"/>
</dbReference>
<dbReference type="GO" id="GO:0006950">
    <property type="term" value="P:response to stress"/>
    <property type="evidence" value="ECO:0007669"/>
    <property type="project" value="UniProtKB-ARBA"/>
</dbReference>
<feature type="non-terminal residue" evidence="9">
    <location>
        <position position="1"/>
    </location>
</feature>
<evidence type="ECO:0000256" key="4">
    <source>
        <dbReference type="ARBA" id="ARBA00022842"/>
    </source>
</evidence>
<evidence type="ECO:0000256" key="2">
    <source>
        <dbReference type="ARBA" id="ARBA00007448"/>
    </source>
</evidence>
<gene>
    <name evidence="9" type="ORF">DVH24_026516</name>
</gene>
<evidence type="ECO:0000256" key="3">
    <source>
        <dbReference type="ARBA" id="ARBA00022801"/>
    </source>
</evidence>
<dbReference type="Pfam" id="PF14363">
    <property type="entry name" value="AAA_assoc"/>
    <property type="match status" value="1"/>
</dbReference>
<dbReference type="AlphaFoldDB" id="A0A498KGC1"/>
<keyword evidence="6" id="KW-0547">Nucleotide-binding</keyword>
<dbReference type="PANTHER" id="PTHR23070">
    <property type="entry name" value="BCS1 AAA-TYPE ATPASE"/>
    <property type="match status" value="1"/>
</dbReference>
<dbReference type="InterPro" id="IPR003960">
    <property type="entry name" value="ATPase_AAA_CS"/>
</dbReference>
<dbReference type="InterPro" id="IPR025753">
    <property type="entry name" value="AAA_N_dom"/>
</dbReference>
<dbReference type="InterPro" id="IPR003593">
    <property type="entry name" value="AAA+_ATPase"/>
</dbReference>
<dbReference type="SUPFAM" id="SSF52540">
    <property type="entry name" value="P-loop containing nucleoside triphosphate hydrolases"/>
    <property type="match status" value="1"/>
</dbReference>
<evidence type="ECO:0000313" key="10">
    <source>
        <dbReference type="Proteomes" id="UP000290289"/>
    </source>
</evidence>
<evidence type="ECO:0000256" key="7">
    <source>
        <dbReference type="SAM" id="MobiDB-lite"/>
    </source>
</evidence>
<comment type="cofactor">
    <cofactor evidence="1">
        <name>Mg(2+)</name>
        <dbReference type="ChEBI" id="CHEBI:18420"/>
    </cofactor>
</comment>
<dbReference type="InterPro" id="IPR003959">
    <property type="entry name" value="ATPase_AAA_core"/>
</dbReference>
<dbReference type="STRING" id="3750.A0A498KGC1"/>
<keyword evidence="10" id="KW-1185">Reference proteome</keyword>
<dbReference type="Proteomes" id="UP000290289">
    <property type="component" value="Chromosome 2"/>
</dbReference>
<comment type="similarity">
    <text evidence="2">Belongs to the AAA ATPase family. BCS1 subfamily.</text>
</comment>
<keyword evidence="3" id="KW-0378">Hydrolase</keyword>
<dbReference type="SMART" id="SM00382">
    <property type="entry name" value="AAA"/>
    <property type="match status" value="1"/>
</dbReference>
<dbReference type="Pfam" id="PF00004">
    <property type="entry name" value="AAA"/>
    <property type="match status" value="1"/>
</dbReference>
<dbReference type="Pfam" id="PF25568">
    <property type="entry name" value="AAA_lid_At3g28540"/>
    <property type="match status" value="1"/>
</dbReference>
<dbReference type="PROSITE" id="PS00674">
    <property type="entry name" value="AAA"/>
    <property type="match status" value="1"/>
</dbReference>
<feature type="compositionally biased region" description="Basic and acidic residues" evidence="7">
    <location>
        <begin position="504"/>
        <end position="540"/>
    </location>
</feature>
<evidence type="ECO:0000313" key="9">
    <source>
        <dbReference type="EMBL" id="RXI07380.1"/>
    </source>
</evidence>